<evidence type="ECO:0000313" key="2">
    <source>
        <dbReference type="EMBL" id="PCI77893.1"/>
    </source>
</evidence>
<dbReference type="EMBL" id="NVUK01000011">
    <property type="protein sequence ID" value="PCI77893.1"/>
    <property type="molecule type" value="Genomic_DNA"/>
</dbReference>
<name>A0A2A4X5L7_UNCAE</name>
<dbReference type="Proteomes" id="UP000218775">
    <property type="component" value="Unassembled WGS sequence"/>
</dbReference>
<reference evidence="3" key="1">
    <citation type="submission" date="2017-08" db="EMBL/GenBank/DDBJ databases">
        <title>A dynamic microbial community with high functional redundancy inhabits the cold, oxic subseafloor aquifer.</title>
        <authorList>
            <person name="Tully B.J."/>
            <person name="Wheat C.G."/>
            <person name="Glazer B.T."/>
            <person name="Huber J.A."/>
        </authorList>
    </citation>
    <scope>NUCLEOTIDE SEQUENCE [LARGE SCALE GENOMIC DNA]</scope>
</reference>
<evidence type="ECO:0000256" key="1">
    <source>
        <dbReference type="SAM" id="MobiDB-lite"/>
    </source>
</evidence>
<dbReference type="AlphaFoldDB" id="A0A2A4X5L7"/>
<organism evidence="2 3">
    <name type="scientific">Aerophobetes bacterium</name>
    <dbReference type="NCBI Taxonomy" id="2030807"/>
    <lineage>
        <taxon>Bacteria</taxon>
        <taxon>Candidatus Aerophobota</taxon>
    </lineage>
</organism>
<protein>
    <submittedName>
        <fullName evidence="2">Uncharacterized protein</fullName>
    </submittedName>
</protein>
<proteinExistence type="predicted"/>
<feature type="compositionally biased region" description="Low complexity" evidence="1">
    <location>
        <begin position="490"/>
        <end position="499"/>
    </location>
</feature>
<feature type="region of interest" description="Disordered" evidence="1">
    <location>
        <begin position="485"/>
        <end position="511"/>
    </location>
</feature>
<sequence>MATAGVHPSPDHMRHYSPTAAAAAYQHSPLQDTTNQVQDTTDLTVKRLFVFKTPKTAPTPLSLKLIEKIGSGSNKDVFLATTNTGKKVAVAFSKKMGSFAKPSIWENHDRSRDTQFFIPERKLVQVEGQEPKMAWISEPLSAKGTAFENDPDSFTTQYETRIPTNHPHPEGSKNAIRLLALGPITALNALYTTAYTKKMFAFVHGDMKELQFTNKAKHKQGIDSAYITRLLGDVPEEFAPVERTIGYCDPSLMPLKNRYCIDDLIGIKTTIAKTLYMALTKNPFQEGPEYTFAPTLEKEEELENLLVAYCSNDVNSSAFRQQCKNHGFLVSDEAYSSTAEKLIYAKIHHVEQSMKYLTALNTDIRTNFSNACPDRKRLVLCLINCLGLIEQDIILLHNEMCTIGILENLGPLPTKEQSIVDKHYSSLSAKDQTFSPQIQLAIINERSITPANLKTFQRKSQEVVLSCLRKSEQYIRRHFLKNTGATGSPLKRSLSPSAAKKPKVKATREGQ</sequence>
<gene>
    <name evidence="2" type="ORF">COB21_02225</name>
</gene>
<evidence type="ECO:0000313" key="3">
    <source>
        <dbReference type="Proteomes" id="UP000218775"/>
    </source>
</evidence>
<accession>A0A2A4X5L7</accession>
<comment type="caution">
    <text evidence="2">The sequence shown here is derived from an EMBL/GenBank/DDBJ whole genome shotgun (WGS) entry which is preliminary data.</text>
</comment>